<sequence length="118" mass="13051">MSNTKFLIIYLIVMVLTYFWRFAFVGAAFGDGADIEGMGNAMNTIMFLSYAVMAYVAYSRGKTIGKGYLVAFPIVGAVFDLILIFIPFVPTIMNIITIVLGMPDSKPAEVPHQEEHNT</sequence>
<gene>
    <name evidence="2" type="ORF">HC757_11055</name>
</gene>
<evidence type="ECO:0000313" key="2">
    <source>
        <dbReference type="EMBL" id="NMH65704.1"/>
    </source>
</evidence>
<dbReference type="AlphaFoldDB" id="A0A972FUS8"/>
<feature type="transmembrane region" description="Helical" evidence="1">
    <location>
        <begin position="7"/>
        <end position="29"/>
    </location>
</feature>
<keyword evidence="1" id="KW-1133">Transmembrane helix</keyword>
<feature type="transmembrane region" description="Helical" evidence="1">
    <location>
        <begin position="41"/>
        <end position="58"/>
    </location>
</feature>
<evidence type="ECO:0000256" key="1">
    <source>
        <dbReference type="SAM" id="Phobius"/>
    </source>
</evidence>
<evidence type="ECO:0000313" key="3">
    <source>
        <dbReference type="Proteomes" id="UP000737113"/>
    </source>
</evidence>
<dbReference type="RefSeq" id="WP_169564434.1">
    <property type="nucleotide sequence ID" value="NZ_JAAXYH010000007.1"/>
</dbReference>
<organism evidence="2 3">
    <name type="scientific">Shewanella salipaludis</name>
    <dbReference type="NCBI Taxonomy" id="2723052"/>
    <lineage>
        <taxon>Bacteria</taxon>
        <taxon>Pseudomonadati</taxon>
        <taxon>Pseudomonadota</taxon>
        <taxon>Gammaproteobacteria</taxon>
        <taxon>Alteromonadales</taxon>
        <taxon>Shewanellaceae</taxon>
        <taxon>Shewanella</taxon>
    </lineage>
</organism>
<dbReference type="Proteomes" id="UP000737113">
    <property type="component" value="Unassembled WGS sequence"/>
</dbReference>
<protein>
    <submittedName>
        <fullName evidence="2">Uncharacterized protein</fullName>
    </submittedName>
</protein>
<accession>A0A972FUS8</accession>
<keyword evidence="1" id="KW-0812">Transmembrane</keyword>
<name>A0A972FUS8_9GAMM</name>
<dbReference type="EMBL" id="JAAXYH010000007">
    <property type="protein sequence ID" value="NMH65704.1"/>
    <property type="molecule type" value="Genomic_DNA"/>
</dbReference>
<keyword evidence="1" id="KW-0472">Membrane</keyword>
<reference evidence="2" key="1">
    <citation type="submission" date="2020-04" db="EMBL/GenBank/DDBJ databases">
        <title>Description of Shewanella salipaludis sp. nov., isolated from a salt marsh.</title>
        <authorList>
            <person name="Park S."/>
            <person name="Yoon J.-H."/>
        </authorList>
    </citation>
    <scope>NUCLEOTIDE SEQUENCE</scope>
    <source>
        <strain evidence="2">SHSM-M6</strain>
    </source>
</reference>
<feature type="transmembrane region" description="Helical" evidence="1">
    <location>
        <begin position="70"/>
        <end position="100"/>
    </location>
</feature>
<comment type="caution">
    <text evidence="2">The sequence shown here is derived from an EMBL/GenBank/DDBJ whole genome shotgun (WGS) entry which is preliminary data.</text>
</comment>
<proteinExistence type="predicted"/>
<keyword evidence="3" id="KW-1185">Reference proteome</keyword>